<gene>
    <name evidence="3" type="ORF">OB919_02270</name>
</gene>
<name>A0AAP2Z5J4_9EURY</name>
<evidence type="ECO:0000313" key="4">
    <source>
        <dbReference type="Proteomes" id="UP001321047"/>
    </source>
</evidence>
<evidence type="ECO:0000313" key="3">
    <source>
        <dbReference type="EMBL" id="MCU4750815.1"/>
    </source>
</evidence>
<dbReference type="EMBL" id="JAOPJZ010000001">
    <property type="protein sequence ID" value="MCU4750815.1"/>
    <property type="molecule type" value="Genomic_DNA"/>
</dbReference>
<dbReference type="InterPro" id="IPR011051">
    <property type="entry name" value="RmlC_Cupin_sf"/>
</dbReference>
<evidence type="ECO:0000259" key="2">
    <source>
        <dbReference type="Pfam" id="PF07883"/>
    </source>
</evidence>
<dbReference type="Gene3D" id="2.60.120.10">
    <property type="entry name" value="Jelly Rolls"/>
    <property type="match status" value="1"/>
</dbReference>
<dbReference type="InterPro" id="IPR014710">
    <property type="entry name" value="RmlC-like_jellyroll"/>
</dbReference>
<dbReference type="GO" id="GO:0046872">
    <property type="term" value="F:metal ion binding"/>
    <property type="evidence" value="ECO:0007669"/>
    <property type="project" value="UniProtKB-KW"/>
</dbReference>
<feature type="domain" description="Cupin type-2" evidence="2">
    <location>
        <begin position="39"/>
        <end position="110"/>
    </location>
</feature>
<keyword evidence="4" id="KW-1185">Reference proteome</keyword>
<organism evidence="3 4">
    <name type="scientific">Natronosalvus hydrolyticus</name>
    <dbReference type="NCBI Taxonomy" id="2979988"/>
    <lineage>
        <taxon>Archaea</taxon>
        <taxon>Methanobacteriati</taxon>
        <taxon>Methanobacteriota</taxon>
        <taxon>Stenosarchaea group</taxon>
        <taxon>Halobacteria</taxon>
        <taxon>Halobacteriales</taxon>
        <taxon>Natrialbaceae</taxon>
        <taxon>Natronosalvus</taxon>
    </lineage>
</organism>
<protein>
    <submittedName>
        <fullName evidence="3">Cupin domain-containing protein</fullName>
    </submittedName>
</protein>
<evidence type="ECO:0000256" key="1">
    <source>
        <dbReference type="ARBA" id="ARBA00022723"/>
    </source>
</evidence>
<dbReference type="InterPro" id="IPR013096">
    <property type="entry name" value="Cupin_2"/>
</dbReference>
<sequence>MNRINEGDLEWRENDRERNRFRRKQLSNATDAEDLGCSLYELPPGERSWPYHYHVGNEEALYVLSGSGTLRCDDGTVSLEAGDFVSFPTNEGGGHQVVNESDEPVRYLMLSTMNEPDITVYPEMEKVGVFADTPPGGTGDRSVHGYYRIEDDVDYWEGDADSDGTDSG</sequence>
<dbReference type="CDD" id="cd02224">
    <property type="entry name" value="cupin_SPO2919-like"/>
    <property type="match status" value="1"/>
</dbReference>
<keyword evidence="1" id="KW-0479">Metal-binding</keyword>
<dbReference type="PANTHER" id="PTHR35848">
    <property type="entry name" value="OXALATE-BINDING PROTEIN"/>
    <property type="match status" value="1"/>
</dbReference>
<accession>A0AAP2Z5J4</accession>
<dbReference type="SUPFAM" id="SSF51182">
    <property type="entry name" value="RmlC-like cupins"/>
    <property type="match status" value="1"/>
</dbReference>
<reference evidence="3 4" key="1">
    <citation type="submission" date="2022-09" db="EMBL/GenBank/DDBJ databases">
        <title>Enrichment on poylsaccharides allowed isolation of novel metabolic and taxonomic groups of Haloarchaea.</title>
        <authorList>
            <person name="Sorokin D.Y."/>
            <person name="Elcheninov A.G."/>
            <person name="Khizhniak T.V."/>
            <person name="Kolganova T.V."/>
            <person name="Kublanov I.V."/>
        </authorList>
    </citation>
    <scope>NUCLEOTIDE SEQUENCE [LARGE SCALE GENOMIC DNA]</scope>
    <source>
        <strain evidence="3 4">AArc-curdl1</strain>
    </source>
</reference>
<comment type="caution">
    <text evidence="3">The sequence shown here is derived from an EMBL/GenBank/DDBJ whole genome shotgun (WGS) entry which is preliminary data.</text>
</comment>
<dbReference type="AlphaFoldDB" id="A0AAP2Z5J4"/>
<dbReference type="Proteomes" id="UP001321047">
    <property type="component" value="Unassembled WGS sequence"/>
</dbReference>
<dbReference type="InterPro" id="IPR051610">
    <property type="entry name" value="GPI/OXD"/>
</dbReference>
<dbReference type="RefSeq" id="WP_342805955.1">
    <property type="nucleotide sequence ID" value="NZ_JAOPJZ010000001.1"/>
</dbReference>
<dbReference type="PANTHER" id="PTHR35848:SF9">
    <property type="entry name" value="SLL1358 PROTEIN"/>
    <property type="match status" value="1"/>
</dbReference>
<dbReference type="Pfam" id="PF07883">
    <property type="entry name" value="Cupin_2"/>
    <property type="match status" value="1"/>
</dbReference>
<proteinExistence type="predicted"/>